<dbReference type="KEGG" id="vvy:VVA0955"/>
<gene>
    <name evidence="1" type="ordered locus">VVA0955</name>
</gene>
<dbReference type="AlphaFoldDB" id="Q7MDS9"/>
<dbReference type="Proteomes" id="UP000002675">
    <property type="component" value="Chromosome II"/>
</dbReference>
<organism evidence="1 2">
    <name type="scientific">Vibrio vulnificus (strain YJ016)</name>
    <dbReference type="NCBI Taxonomy" id="196600"/>
    <lineage>
        <taxon>Bacteria</taxon>
        <taxon>Pseudomonadati</taxon>
        <taxon>Pseudomonadota</taxon>
        <taxon>Gammaproteobacteria</taxon>
        <taxon>Vibrionales</taxon>
        <taxon>Vibrionaceae</taxon>
        <taxon>Vibrio</taxon>
    </lineage>
</organism>
<evidence type="ECO:0000313" key="2">
    <source>
        <dbReference type="Proteomes" id="UP000002675"/>
    </source>
</evidence>
<dbReference type="HOGENOM" id="CLU_3278683_0_0_6"/>
<evidence type="ECO:0000313" key="1">
    <source>
        <dbReference type="EMBL" id="BAC96983.1"/>
    </source>
</evidence>
<sequence length="41" mass="4755">MFELRNARPAIGAALELVLQLRQRGHALLLNRLFYLGVRYT</sequence>
<reference evidence="1 2" key="1">
    <citation type="journal article" date="2003" name="Genome Res.">
        <title>Comparative genome analysis of Vibrio vulnificus, a marine pathogen.</title>
        <authorList>
            <person name="Chen C.Y."/>
            <person name="Wu K.M."/>
            <person name="Chang Y.C."/>
            <person name="Chang C.H."/>
            <person name="Tsai H.C."/>
            <person name="Liao T.L."/>
            <person name="Liu Y.M."/>
            <person name="Chen H.J."/>
            <person name="Shen A.B."/>
            <person name="Li J.C."/>
            <person name="Su T.L."/>
            <person name="Shao C.P."/>
            <person name="Lee C.T."/>
            <person name="Hor L.I."/>
            <person name="Tsai S.F."/>
        </authorList>
    </citation>
    <scope>NUCLEOTIDE SEQUENCE [LARGE SCALE GENOMIC DNA]</scope>
    <source>
        <strain evidence="1 2">YJ016</strain>
    </source>
</reference>
<protein>
    <submittedName>
        <fullName evidence="1">Uncharacterized protein</fullName>
    </submittedName>
</protein>
<accession>Q7MDS9</accession>
<name>Q7MDS9_VIBVY</name>
<dbReference type="EMBL" id="BA000038">
    <property type="protein sequence ID" value="BAC96983.1"/>
    <property type="molecule type" value="Genomic_DNA"/>
</dbReference>
<proteinExistence type="predicted"/>